<protein>
    <submittedName>
        <fullName evidence="3">Uncharacterized protein</fullName>
    </submittedName>
</protein>
<feature type="region of interest" description="Disordered" evidence="1">
    <location>
        <begin position="36"/>
        <end position="59"/>
    </location>
</feature>
<name>A0A1V5MG62_UNCT6</name>
<gene>
    <name evidence="3" type="ORF">BWY73_00889</name>
</gene>
<evidence type="ECO:0000313" key="4">
    <source>
        <dbReference type="Proteomes" id="UP000485484"/>
    </source>
</evidence>
<proteinExistence type="predicted"/>
<keyword evidence="2" id="KW-1133">Transmembrane helix</keyword>
<dbReference type="EMBL" id="MWAK01000117">
    <property type="protein sequence ID" value="OPZ92244.1"/>
    <property type="molecule type" value="Genomic_DNA"/>
</dbReference>
<dbReference type="Proteomes" id="UP000485484">
    <property type="component" value="Unassembled WGS sequence"/>
</dbReference>
<accession>A0A1V5MG62</accession>
<dbReference type="AlphaFoldDB" id="A0A1V5MG62"/>
<organism evidence="3 4">
    <name type="scientific">candidate division TA06 bacterium ADurb.Bin417</name>
    <dbReference type="NCBI Taxonomy" id="1852828"/>
    <lineage>
        <taxon>Bacteria</taxon>
        <taxon>Bacteria division TA06</taxon>
    </lineage>
</organism>
<sequence>MSSTRAKASSSEVFFGTISRIFSLETTTSVSSCFFNSPRPRSATSRRMPPSKPKGWVTKPTTTAPLSLAILATTGPAPVPVPPPRPRVRKTRSAPFISSPIWARSSLAANLPISGLAPVPSPSVSRRPIWSLIGAALTASAWLSVLMAARSTPLKRSTIRLTTLPPAPPTPTTLILTAPMFCSSGLILIIIIRRPRRPTASTA</sequence>
<keyword evidence="2" id="KW-0472">Membrane</keyword>
<reference evidence="3 4" key="1">
    <citation type="submission" date="2017-02" db="EMBL/GenBank/DDBJ databases">
        <title>Delving into the versatile metabolic prowess of the omnipresent phylum Bacteroidetes.</title>
        <authorList>
            <person name="Nobu M.K."/>
            <person name="Mei R."/>
            <person name="Narihiro T."/>
            <person name="Kuroda K."/>
            <person name="Liu W.-T."/>
        </authorList>
    </citation>
    <scope>NUCLEOTIDE SEQUENCE [LARGE SCALE GENOMIC DNA]</scope>
    <source>
        <strain evidence="3">ADurb.Bin417</strain>
    </source>
</reference>
<evidence type="ECO:0000256" key="1">
    <source>
        <dbReference type="SAM" id="MobiDB-lite"/>
    </source>
</evidence>
<evidence type="ECO:0000313" key="3">
    <source>
        <dbReference type="EMBL" id="OPZ92244.1"/>
    </source>
</evidence>
<keyword evidence="2" id="KW-0812">Transmembrane</keyword>
<evidence type="ECO:0000256" key="2">
    <source>
        <dbReference type="SAM" id="Phobius"/>
    </source>
</evidence>
<feature type="transmembrane region" description="Helical" evidence="2">
    <location>
        <begin position="129"/>
        <end position="149"/>
    </location>
</feature>
<comment type="caution">
    <text evidence="3">The sequence shown here is derived from an EMBL/GenBank/DDBJ whole genome shotgun (WGS) entry which is preliminary data.</text>
</comment>
<feature type="transmembrane region" description="Helical" evidence="2">
    <location>
        <begin position="169"/>
        <end position="192"/>
    </location>
</feature>